<keyword evidence="1" id="KW-0812">Transmembrane</keyword>
<evidence type="ECO:0008006" key="4">
    <source>
        <dbReference type="Google" id="ProtNLM"/>
    </source>
</evidence>
<reference evidence="2" key="1">
    <citation type="submission" date="2022-10" db="EMBL/GenBank/DDBJ databases">
        <title>Luteolibacter sp. GHJ8, whole genome shotgun sequencing project.</title>
        <authorList>
            <person name="Zhao G."/>
            <person name="Shen L."/>
        </authorList>
    </citation>
    <scope>NUCLEOTIDE SEQUENCE</scope>
    <source>
        <strain evidence="2">GHJ8</strain>
    </source>
</reference>
<comment type="caution">
    <text evidence="2">The sequence shown here is derived from an EMBL/GenBank/DDBJ whole genome shotgun (WGS) entry which is preliminary data.</text>
</comment>
<accession>A0ABT3GA11</accession>
<feature type="transmembrane region" description="Helical" evidence="1">
    <location>
        <begin position="12"/>
        <end position="31"/>
    </location>
</feature>
<keyword evidence="1" id="KW-0472">Membrane</keyword>
<protein>
    <recommendedName>
        <fullName evidence="4">DUF2244 domain-containing protein</fullName>
    </recommendedName>
</protein>
<name>A0ABT3GA11_9BACT</name>
<organism evidence="2 3">
    <name type="scientific">Luteolibacter rhizosphaerae</name>
    <dbReference type="NCBI Taxonomy" id="2989719"/>
    <lineage>
        <taxon>Bacteria</taxon>
        <taxon>Pseudomonadati</taxon>
        <taxon>Verrucomicrobiota</taxon>
        <taxon>Verrucomicrobiia</taxon>
        <taxon>Verrucomicrobiales</taxon>
        <taxon>Verrucomicrobiaceae</taxon>
        <taxon>Luteolibacter</taxon>
    </lineage>
</organism>
<dbReference type="EMBL" id="JAPDDR010000017">
    <property type="protein sequence ID" value="MCW1916672.1"/>
    <property type="molecule type" value="Genomic_DNA"/>
</dbReference>
<dbReference type="Proteomes" id="UP001165653">
    <property type="component" value="Unassembled WGS sequence"/>
</dbReference>
<keyword evidence="3" id="KW-1185">Reference proteome</keyword>
<feature type="transmembrane region" description="Helical" evidence="1">
    <location>
        <begin position="37"/>
        <end position="59"/>
    </location>
</feature>
<gene>
    <name evidence="2" type="ORF">OJ996_24005</name>
</gene>
<evidence type="ECO:0000313" key="2">
    <source>
        <dbReference type="EMBL" id="MCW1916672.1"/>
    </source>
</evidence>
<evidence type="ECO:0000256" key="1">
    <source>
        <dbReference type="SAM" id="Phobius"/>
    </source>
</evidence>
<evidence type="ECO:0000313" key="3">
    <source>
        <dbReference type="Proteomes" id="UP001165653"/>
    </source>
</evidence>
<proteinExistence type="predicted"/>
<dbReference type="RefSeq" id="WP_264516256.1">
    <property type="nucleotide sequence ID" value="NZ_JAPDDR010000017.1"/>
</dbReference>
<keyword evidence="1" id="KW-1133">Transmembrane helix</keyword>
<sequence>MKVEWKRDLRFTRAHVLSFFGMAVAAGLMFVALGRPIWGVLALGLLANLLIMALCSRLLPKLLPPRSVEIIDGGLKVDSGSWALGDVDSVSVTEDELSIRLYRSGDGGDEFVARSREMPRETWLQLVAIARELQAKLKPSREAA</sequence>